<feature type="binding site" evidence="5">
    <location>
        <position position="14"/>
    </location>
    <ligand>
        <name>Mg(2+)</name>
        <dbReference type="ChEBI" id="CHEBI:18420"/>
        <label>1</label>
        <note>catalytic</note>
    </ligand>
</feature>
<dbReference type="GO" id="GO:0008033">
    <property type="term" value="P:tRNA processing"/>
    <property type="evidence" value="ECO:0007669"/>
    <property type="project" value="UniProtKB-KW"/>
</dbReference>
<dbReference type="Proteomes" id="UP000613768">
    <property type="component" value="Unassembled WGS sequence"/>
</dbReference>
<dbReference type="InterPro" id="IPR005987">
    <property type="entry name" value="RNase_T"/>
</dbReference>
<dbReference type="PANTHER" id="PTHR30231">
    <property type="entry name" value="DNA POLYMERASE III SUBUNIT EPSILON"/>
    <property type="match status" value="1"/>
</dbReference>
<dbReference type="PANTHER" id="PTHR30231:SF2">
    <property type="entry name" value="RIBONUCLEASE T"/>
    <property type="match status" value="1"/>
</dbReference>
<dbReference type="GO" id="GO:0000287">
    <property type="term" value="F:magnesium ion binding"/>
    <property type="evidence" value="ECO:0007669"/>
    <property type="project" value="UniProtKB-UniRule"/>
</dbReference>
<proteinExistence type="inferred from homology"/>
<reference evidence="7 8" key="1">
    <citation type="submission" date="2020-09" db="EMBL/GenBank/DDBJ databases">
        <title>Pseudoxanthomonas sp. CAU 1598 isolated from sand of Yaerae Beach.</title>
        <authorList>
            <person name="Kim W."/>
        </authorList>
    </citation>
    <scope>NUCLEOTIDE SEQUENCE [LARGE SCALE GENOMIC DNA]</scope>
    <source>
        <strain evidence="7 8">CAU 1598</strain>
    </source>
</reference>
<keyword evidence="8" id="KW-1185">Reference proteome</keyword>
<dbReference type="GO" id="GO:0016896">
    <property type="term" value="F:RNA exonuclease activity, producing 5'-phosphomonoesters"/>
    <property type="evidence" value="ECO:0007669"/>
    <property type="project" value="UniProtKB-UniRule"/>
</dbReference>
<evidence type="ECO:0000313" key="7">
    <source>
        <dbReference type="EMBL" id="MBD8526538.1"/>
    </source>
</evidence>
<comment type="caution">
    <text evidence="5">Lacks conserved residue(s) required for the propagation of feature annotation.</text>
</comment>
<dbReference type="EC" id="3.1.13.-" evidence="5"/>
<dbReference type="InterPro" id="IPR012337">
    <property type="entry name" value="RNaseH-like_sf"/>
</dbReference>
<dbReference type="GO" id="GO:0045004">
    <property type="term" value="P:DNA replication proofreading"/>
    <property type="evidence" value="ECO:0007669"/>
    <property type="project" value="TreeGrafter"/>
</dbReference>
<feature type="site" description="Important for substrate binding and specificity" evidence="5">
    <location>
        <position position="137"/>
    </location>
</feature>
<evidence type="ECO:0000256" key="1">
    <source>
        <dbReference type="ARBA" id="ARBA00022694"/>
    </source>
</evidence>
<keyword evidence="5" id="KW-0460">Magnesium</keyword>
<dbReference type="InterPro" id="IPR036397">
    <property type="entry name" value="RNaseH_sf"/>
</dbReference>
<comment type="subunit">
    <text evidence="5">Homodimer.</text>
</comment>
<comment type="caution">
    <text evidence="7">The sequence shown here is derived from an EMBL/GenBank/DDBJ whole genome shotgun (WGS) entry which is preliminary data.</text>
</comment>
<keyword evidence="3 5" id="KW-0378">Hydrolase</keyword>
<dbReference type="SUPFAM" id="SSF53098">
    <property type="entry name" value="Ribonuclease H-like"/>
    <property type="match status" value="1"/>
</dbReference>
<dbReference type="EMBL" id="JACYTR010000025">
    <property type="protein sequence ID" value="MBD8526538.1"/>
    <property type="molecule type" value="Genomic_DNA"/>
</dbReference>
<accession>A0AAW3ZLC4</accession>
<dbReference type="GO" id="GO:0008408">
    <property type="term" value="F:3'-5' exonuclease activity"/>
    <property type="evidence" value="ECO:0007669"/>
    <property type="project" value="TreeGrafter"/>
</dbReference>
<dbReference type="Pfam" id="PF00929">
    <property type="entry name" value="RNase_T"/>
    <property type="match status" value="1"/>
</dbReference>
<evidence type="ECO:0000256" key="3">
    <source>
        <dbReference type="ARBA" id="ARBA00022801"/>
    </source>
</evidence>
<dbReference type="NCBIfam" id="TIGR01298">
    <property type="entry name" value="RNaseT"/>
    <property type="match status" value="1"/>
</dbReference>
<dbReference type="Gene3D" id="3.30.420.10">
    <property type="entry name" value="Ribonuclease H-like superfamily/Ribonuclease H"/>
    <property type="match status" value="1"/>
</dbReference>
<dbReference type="SMART" id="SM00479">
    <property type="entry name" value="EXOIII"/>
    <property type="match status" value="1"/>
</dbReference>
<dbReference type="CDD" id="cd06134">
    <property type="entry name" value="RNaseT"/>
    <property type="match status" value="1"/>
</dbReference>
<organism evidence="7 8">
    <name type="scientific">Pseudomarimonas arenosa</name>
    <dbReference type="NCBI Taxonomy" id="2774145"/>
    <lineage>
        <taxon>Bacteria</taxon>
        <taxon>Pseudomonadati</taxon>
        <taxon>Pseudomonadota</taxon>
        <taxon>Gammaproteobacteria</taxon>
        <taxon>Lysobacterales</taxon>
        <taxon>Lysobacteraceae</taxon>
        <taxon>Pseudomarimonas</taxon>
    </lineage>
</organism>
<evidence type="ECO:0000256" key="2">
    <source>
        <dbReference type="ARBA" id="ARBA00022722"/>
    </source>
</evidence>
<keyword evidence="1 5" id="KW-0819">tRNA processing</keyword>
<protein>
    <recommendedName>
        <fullName evidence="5">Ribonuclease T</fullName>
        <ecNumber evidence="5">3.1.13.-</ecNumber>
    </recommendedName>
    <alternativeName>
        <fullName evidence="5">Exoribonuclease T</fullName>
        <shortName evidence="5">RNase T</shortName>
    </alternativeName>
</protein>
<dbReference type="InterPro" id="IPR013520">
    <property type="entry name" value="Ribonucl_H"/>
</dbReference>
<keyword evidence="4 5" id="KW-0269">Exonuclease</keyword>
<feature type="domain" description="Exonuclease" evidence="6">
    <location>
        <begin position="9"/>
        <end position="194"/>
    </location>
</feature>
<evidence type="ECO:0000313" key="8">
    <source>
        <dbReference type="Proteomes" id="UP000613768"/>
    </source>
</evidence>
<feature type="binding site" evidence="5">
    <location>
        <position position="14"/>
    </location>
    <ligand>
        <name>Mg(2+)</name>
        <dbReference type="ChEBI" id="CHEBI:18420"/>
        <label>2</label>
        <note>catalytic</note>
    </ligand>
</feature>
<comment type="similarity">
    <text evidence="5">Belongs to the RNase T family.</text>
</comment>
<feature type="binding site" evidence="5">
    <location>
        <position position="172"/>
    </location>
    <ligand>
        <name>Mg(2+)</name>
        <dbReference type="ChEBI" id="CHEBI:18420"/>
        <label>2</label>
        <note>catalytic</note>
    </ligand>
</feature>
<keyword evidence="5" id="KW-0479">Metal-binding</keyword>
<evidence type="ECO:0000256" key="5">
    <source>
        <dbReference type="HAMAP-Rule" id="MF_00157"/>
    </source>
</evidence>
<gene>
    <name evidence="5 7" type="primary">rnt</name>
    <name evidence="7" type="ORF">IFO71_12400</name>
</gene>
<evidence type="ECO:0000259" key="6">
    <source>
        <dbReference type="SMART" id="SM00479"/>
    </source>
</evidence>
<sequence length="206" mass="22405">MADRFRGFLPVVVDVETGGFDCARHALLEIAVCPIEIDDQGVVRPGEITSSHVAPFEGAQIDPKALEITGIDVDHPFRGALPEKEALSHVFAPVRQAVRRHNCQRAVLVGHNAFFDLGFLNAAVARSQHKRNPFHPFSTFDTVSLAGLAFGQTVLARAVQAAGLEWTPSEAHSAVYDTERTAALFCTIVNQWRSMSLACKSDEQAA</sequence>
<dbReference type="GO" id="GO:0005829">
    <property type="term" value="C:cytosol"/>
    <property type="evidence" value="ECO:0007669"/>
    <property type="project" value="TreeGrafter"/>
</dbReference>
<feature type="active site" description="Proton donor/acceptor" evidence="5">
    <location>
        <position position="172"/>
    </location>
</feature>
<name>A0AAW3ZLC4_9GAMM</name>
<keyword evidence="2 5" id="KW-0540">Nuclease</keyword>
<feature type="binding site" evidence="5">
    <location>
        <position position="16"/>
    </location>
    <ligand>
        <name>Mg(2+)</name>
        <dbReference type="ChEBI" id="CHEBI:18420"/>
        <label>2</label>
        <note>catalytic</note>
    </ligand>
</feature>
<comment type="function">
    <text evidence="5">Trims short 3' overhangs of a variety of RNA species, leaving a one or two nucleotide 3' overhang. Responsible for the end-turnover of tRNA: specifically removes the terminal AMP residue from uncharged tRNA (tRNA-C-C-A). Also appears to be involved in tRNA biosynthesis.</text>
</comment>
<feature type="site" description="Important for substrate binding and specificity" evidence="5">
    <location>
        <position position="20"/>
    </location>
</feature>
<comment type="cofactor">
    <cofactor evidence="5">
        <name>Mg(2+)</name>
        <dbReference type="ChEBI" id="CHEBI:18420"/>
    </cofactor>
    <text evidence="5">Binds two Mg(2+) per subunit. The active form of the enzyme binds two Mg(2+) ions in its active site. The first Mg(2+) forms only one salt bridge with the protein.</text>
</comment>
<dbReference type="HAMAP" id="MF_00157">
    <property type="entry name" value="RNase_T"/>
    <property type="match status" value="1"/>
</dbReference>
<evidence type="ECO:0000256" key="4">
    <source>
        <dbReference type="ARBA" id="ARBA00022839"/>
    </source>
</evidence>
<dbReference type="AlphaFoldDB" id="A0AAW3ZLC4"/>
<feature type="binding site" evidence="5">
    <location>
        <position position="177"/>
    </location>
    <ligand>
        <name>Mg(2+)</name>
        <dbReference type="ChEBI" id="CHEBI:18420"/>
        <label>2</label>
        <note>catalytic</note>
    </ligand>
</feature>
<dbReference type="GO" id="GO:0003676">
    <property type="term" value="F:nucleic acid binding"/>
    <property type="evidence" value="ECO:0007669"/>
    <property type="project" value="InterPro"/>
</dbReference>
<feature type="site" description="Important for substrate binding and specificity" evidence="5">
    <location>
        <position position="115"/>
    </location>
</feature>